<evidence type="ECO:0000256" key="2">
    <source>
        <dbReference type="ARBA" id="ARBA00022598"/>
    </source>
</evidence>
<name>A0A830FE76_9EURY</name>
<protein>
    <submittedName>
        <fullName evidence="6">AMP-binding protein</fullName>
    </submittedName>
</protein>
<evidence type="ECO:0000256" key="1">
    <source>
        <dbReference type="ARBA" id="ARBA00006432"/>
    </source>
</evidence>
<feature type="compositionally biased region" description="Basic and acidic residues" evidence="3">
    <location>
        <begin position="525"/>
        <end position="544"/>
    </location>
</feature>
<comment type="similarity">
    <text evidence="1">Belongs to the ATP-dependent AMP-binding enzyme family.</text>
</comment>
<feature type="domain" description="AMP-dependent synthetase/ligase" evidence="4">
    <location>
        <begin position="15"/>
        <end position="399"/>
    </location>
</feature>
<dbReference type="PROSITE" id="PS00455">
    <property type="entry name" value="AMP_BINDING"/>
    <property type="match status" value="1"/>
</dbReference>
<dbReference type="Gene3D" id="3.40.50.12780">
    <property type="entry name" value="N-terminal domain of ligase-like"/>
    <property type="match status" value="1"/>
</dbReference>
<dbReference type="Pfam" id="PF00501">
    <property type="entry name" value="AMP-binding"/>
    <property type="match status" value="1"/>
</dbReference>
<dbReference type="GO" id="GO:0031956">
    <property type="term" value="F:medium-chain fatty acid-CoA ligase activity"/>
    <property type="evidence" value="ECO:0007669"/>
    <property type="project" value="TreeGrafter"/>
</dbReference>
<accession>A0A830FE76</accession>
<dbReference type="PANTHER" id="PTHR43201">
    <property type="entry name" value="ACYL-COA SYNTHETASE"/>
    <property type="match status" value="1"/>
</dbReference>
<feature type="region of interest" description="Disordered" evidence="3">
    <location>
        <begin position="516"/>
        <end position="544"/>
    </location>
</feature>
<gene>
    <name evidence="6" type="ORF">GCM10009039_24840</name>
</gene>
<feature type="domain" description="AMP-binding enzyme C-terminal" evidence="5">
    <location>
        <begin position="452"/>
        <end position="521"/>
    </location>
</feature>
<dbReference type="Gene3D" id="3.30.300.30">
    <property type="match status" value="1"/>
</dbReference>
<dbReference type="AlphaFoldDB" id="A0A830FE76"/>
<dbReference type="Proteomes" id="UP000607197">
    <property type="component" value="Unassembled WGS sequence"/>
</dbReference>
<dbReference type="InterPro" id="IPR025110">
    <property type="entry name" value="AMP-bd_C"/>
</dbReference>
<organism evidence="6 7">
    <name type="scientific">Halocalculus aciditolerans</name>
    <dbReference type="NCBI Taxonomy" id="1383812"/>
    <lineage>
        <taxon>Archaea</taxon>
        <taxon>Methanobacteriati</taxon>
        <taxon>Methanobacteriota</taxon>
        <taxon>Stenosarchaea group</taxon>
        <taxon>Halobacteria</taxon>
        <taxon>Halobacteriales</taxon>
        <taxon>Halobacteriaceae</taxon>
        <taxon>Halocalculus</taxon>
    </lineage>
</organism>
<reference evidence="6" key="2">
    <citation type="submission" date="2020-09" db="EMBL/GenBank/DDBJ databases">
        <authorList>
            <person name="Sun Q."/>
            <person name="Ohkuma M."/>
        </authorList>
    </citation>
    <scope>NUCLEOTIDE SEQUENCE</scope>
    <source>
        <strain evidence="6">JCM 19596</strain>
    </source>
</reference>
<dbReference type="Pfam" id="PF13193">
    <property type="entry name" value="AMP-binding_C"/>
    <property type="match status" value="1"/>
</dbReference>
<evidence type="ECO:0000259" key="4">
    <source>
        <dbReference type="Pfam" id="PF00501"/>
    </source>
</evidence>
<evidence type="ECO:0000256" key="3">
    <source>
        <dbReference type="SAM" id="MobiDB-lite"/>
    </source>
</evidence>
<sequence>MLRWPDATIYDGIADVASTKPDADALRFKGESTSYSELVEESKALAHGLADLGVGGDDKIAVWLSNRPEWIKAQLAASYLGAAVVAVNTRYRTHELEYMMSDSSCTVLLTEESFLGNQYLEMVAEVVPEIESQSPSDFAPKSMPALEHVIALEKHEDYPAVRGYDAVEASGRGRGDVDPATDADATACVFYTSGTTSDPKGVLQSNQSMLNHSYQVGVHFSVGEGDVALGILPFCGVWGYNMFLSALTHGIPQVVQTHFDAERTIANVEGHDVTYMSGLATMYQRLLEADGFSEERVESLEKGSIGFVSIGYDEDLFEEIESKTGVPVCQPYGLSEANSQVFVGDPEDPPSVRKRVGGPMIFPEEEEARIVDPETGEELEEGNAGELCLRGCNVMNGYLGKPEKTEEVIDEEGWFHTGDLALRDPETGSLFYQSRMDDALRIRGFLVAPRDIETVLNDHPGVELSQVVGVSHPRHGQVAIAFVKRSNGSLTASALYEYLDDHVADYKEPEDIEFIDEFPRSSGPHGEKIQKTDLRDRVSGRYSD</sequence>
<dbReference type="EMBL" id="BMPG01000003">
    <property type="protein sequence ID" value="GGL65990.1"/>
    <property type="molecule type" value="Genomic_DNA"/>
</dbReference>
<evidence type="ECO:0000313" key="7">
    <source>
        <dbReference type="Proteomes" id="UP000607197"/>
    </source>
</evidence>
<dbReference type="SUPFAM" id="SSF56801">
    <property type="entry name" value="Acetyl-CoA synthetase-like"/>
    <property type="match status" value="1"/>
</dbReference>
<keyword evidence="2" id="KW-0436">Ligase</keyword>
<evidence type="ECO:0000313" key="6">
    <source>
        <dbReference type="EMBL" id="GGL65990.1"/>
    </source>
</evidence>
<proteinExistence type="inferred from homology"/>
<dbReference type="OrthoDB" id="193284at2157"/>
<comment type="caution">
    <text evidence="6">The sequence shown here is derived from an EMBL/GenBank/DDBJ whole genome shotgun (WGS) entry which is preliminary data.</text>
</comment>
<dbReference type="InterPro" id="IPR045851">
    <property type="entry name" value="AMP-bd_C_sf"/>
</dbReference>
<keyword evidence="7" id="KW-1185">Reference proteome</keyword>
<dbReference type="PANTHER" id="PTHR43201:SF5">
    <property type="entry name" value="MEDIUM-CHAIN ACYL-COA LIGASE ACSF2, MITOCHONDRIAL"/>
    <property type="match status" value="1"/>
</dbReference>
<dbReference type="GO" id="GO:0006631">
    <property type="term" value="P:fatty acid metabolic process"/>
    <property type="evidence" value="ECO:0007669"/>
    <property type="project" value="TreeGrafter"/>
</dbReference>
<dbReference type="InterPro" id="IPR000873">
    <property type="entry name" value="AMP-dep_synth/lig_dom"/>
</dbReference>
<dbReference type="RefSeq" id="WP_188979380.1">
    <property type="nucleotide sequence ID" value="NZ_BMPG01000003.1"/>
</dbReference>
<reference evidence="6" key="1">
    <citation type="journal article" date="2014" name="Int. J. Syst. Evol. Microbiol.">
        <title>Complete genome sequence of Corynebacterium casei LMG S-19264T (=DSM 44701T), isolated from a smear-ripened cheese.</title>
        <authorList>
            <consortium name="US DOE Joint Genome Institute (JGI-PGF)"/>
            <person name="Walter F."/>
            <person name="Albersmeier A."/>
            <person name="Kalinowski J."/>
            <person name="Ruckert C."/>
        </authorList>
    </citation>
    <scope>NUCLEOTIDE SEQUENCE</scope>
    <source>
        <strain evidence="6">JCM 19596</strain>
    </source>
</reference>
<dbReference type="InterPro" id="IPR042099">
    <property type="entry name" value="ANL_N_sf"/>
</dbReference>
<evidence type="ECO:0000259" key="5">
    <source>
        <dbReference type="Pfam" id="PF13193"/>
    </source>
</evidence>
<dbReference type="InterPro" id="IPR020845">
    <property type="entry name" value="AMP-binding_CS"/>
</dbReference>